<dbReference type="PANTHER" id="PTHR11048:SF5">
    <property type="entry name" value="DECAPRENYL-PHOSPHATE PHOSPHORIBOSYLTRANSFERASE"/>
    <property type="match status" value="1"/>
</dbReference>
<dbReference type="GO" id="GO:0009247">
    <property type="term" value="P:glycolipid biosynthetic process"/>
    <property type="evidence" value="ECO:0007669"/>
    <property type="project" value="TreeGrafter"/>
</dbReference>
<gene>
    <name evidence="6" type="ORF">CLPUN_14300</name>
</gene>
<evidence type="ECO:0000256" key="4">
    <source>
        <dbReference type="ARBA" id="ARBA00023136"/>
    </source>
</evidence>
<feature type="transmembrane region" description="Helical" evidence="5">
    <location>
        <begin position="108"/>
        <end position="124"/>
    </location>
</feature>
<proteinExistence type="predicted"/>
<dbReference type="Proteomes" id="UP000190890">
    <property type="component" value="Unassembled WGS sequence"/>
</dbReference>
<dbReference type="Pfam" id="PF01040">
    <property type="entry name" value="UbiA"/>
    <property type="match status" value="1"/>
</dbReference>
<evidence type="ECO:0000256" key="3">
    <source>
        <dbReference type="ARBA" id="ARBA00022989"/>
    </source>
</evidence>
<feature type="transmembrane region" description="Helical" evidence="5">
    <location>
        <begin position="75"/>
        <end position="102"/>
    </location>
</feature>
<dbReference type="RefSeq" id="WP_077846620.1">
    <property type="nucleotide sequence ID" value="NZ_LZZM01000098.1"/>
</dbReference>
<evidence type="ECO:0000313" key="7">
    <source>
        <dbReference type="Proteomes" id="UP000190890"/>
    </source>
</evidence>
<comment type="subcellular location">
    <subcellularLocation>
        <location evidence="1">Membrane</location>
        <topology evidence="1">Multi-pass membrane protein</topology>
    </subcellularLocation>
</comment>
<keyword evidence="7" id="KW-1185">Reference proteome</keyword>
<evidence type="ECO:0000256" key="1">
    <source>
        <dbReference type="ARBA" id="ARBA00004141"/>
    </source>
</evidence>
<dbReference type="OrthoDB" id="9803632at2"/>
<name>A0A1S8TPS2_9CLOT</name>
<dbReference type="EC" id="2.4.2.45" evidence="6"/>
<dbReference type="InterPro" id="IPR044878">
    <property type="entry name" value="UbiA_sf"/>
</dbReference>
<dbReference type="Gene3D" id="1.10.357.140">
    <property type="entry name" value="UbiA prenyltransferase"/>
    <property type="match status" value="1"/>
</dbReference>
<feature type="transmembrane region" description="Helical" evidence="5">
    <location>
        <begin position="38"/>
        <end position="55"/>
    </location>
</feature>
<keyword evidence="2 5" id="KW-0812">Transmembrane</keyword>
<reference evidence="6 7" key="1">
    <citation type="submission" date="2016-05" db="EMBL/GenBank/DDBJ databases">
        <title>Microbial solvent formation.</title>
        <authorList>
            <person name="Poehlein A."/>
            <person name="Montoya Solano J.D."/>
            <person name="Flitsch S."/>
            <person name="Krabben P."/>
            <person name="Duerre P."/>
            <person name="Daniel R."/>
        </authorList>
    </citation>
    <scope>NUCLEOTIDE SEQUENCE [LARGE SCALE GENOMIC DNA]</scope>
    <source>
        <strain evidence="6 7">DSM 2619</strain>
    </source>
</reference>
<dbReference type="STRING" id="29367.CLPUN_14300"/>
<protein>
    <submittedName>
        <fullName evidence="6">Decaprenyl-phosphate phosphoribosyltransferase</fullName>
        <ecNumber evidence="6">2.4.2.45</ecNumber>
    </submittedName>
</protein>
<feature type="transmembrane region" description="Helical" evidence="5">
    <location>
        <begin position="271"/>
        <end position="288"/>
    </location>
</feature>
<feature type="transmembrane region" description="Helical" evidence="5">
    <location>
        <begin position="12"/>
        <end position="32"/>
    </location>
</feature>
<feature type="transmembrane region" description="Helical" evidence="5">
    <location>
        <begin position="233"/>
        <end position="251"/>
    </location>
</feature>
<dbReference type="InterPro" id="IPR039653">
    <property type="entry name" value="Prenyltransferase"/>
</dbReference>
<keyword evidence="3 5" id="KW-1133">Transmembrane helix</keyword>
<keyword evidence="6" id="KW-0328">Glycosyltransferase</keyword>
<evidence type="ECO:0000313" key="6">
    <source>
        <dbReference type="EMBL" id="OOM79751.1"/>
    </source>
</evidence>
<dbReference type="EMBL" id="LZZM01000098">
    <property type="protein sequence ID" value="OOM79751.1"/>
    <property type="molecule type" value="Genomic_DNA"/>
</dbReference>
<accession>A0A1S8TPS2</accession>
<dbReference type="GO" id="GO:0005886">
    <property type="term" value="C:plasma membrane"/>
    <property type="evidence" value="ECO:0007669"/>
    <property type="project" value="TreeGrafter"/>
</dbReference>
<keyword evidence="4 5" id="KW-0472">Membrane</keyword>
<evidence type="ECO:0000256" key="2">
    <source>
        <dbReference type="ARBA" id="ARBA00022692"/>
    </source>
</evidence>
<keyword evidence="6" id="KW-0808">Transferase</keyword>
<dbReference type="GO" id="GO:0016765">
    <property type="term" value="F:transferase activity, transferring alkyl or aryl (other than methyl) groups"/>
    <property type="evidence" value="ECO:0007669"/>
    <property type="project" value="InterPro"/>
</dbReference>
<dbReference type="GO" id="GO:0016757">
    <property type="term" value="F:glycosyltransferase activity"/>
    <property type="evidence" value="ECO:0007669"/>
    <property type="project" value="UniProtKB-KW"/>
</dbReference>
<dbReference type="PANTHER" id="PTHR11048">
    <property type="entry name" value="PRENYLTRANSFERASES"/>
    <property type="match status" value="1"/>
</dbReference>
<sequence length="289" mass="32915">MKKYLKLMRVHHYLKNVLIFLPLIFNQSLFNVNLLEKTILGFLSFSILSSIVYVINDIQDVEKDRKHSTKCKRPIASGAVSIKSAYTLVVVIAVFGIALNYLACGFNFKSWALVIMYIGFNFAYSMGFKNLPIIDITILVSGFLLRVLYGSAVTAIEVSKWLYLTVIAMSFYLGLGKRRNELDTEGSKTRKVLKYYNHDFLDKNMYMCLGLTIVFYSLWCVDATTIQRYSNSIINIVWTVPLVMLICMKYSLNVEGDSDGDPVGVLLKDKVLIGMVLLYAMILLFIIYV</sequence>
<organism evidence="6 7">
    <name type="scientific">Clostridium puniceum</name>
    <dbReference type="NCBI Taxonomy" id="29367"/>
    <lineage>
        <taxon>Bacteria</taxon>
        <taxon>Bacillati</taxon>
        <taxon>Bacillota</taxon>
        <taxon>Clostridia</taxon>
        <taxon>Eubacteriales</taxon>
        <taxon>Clostridiaceae</taxon>
        <taxon>Clostridium</taxon>
    </lineage>
</organism>
<dbReference type="InterPro" id="IPR000537">
    <property type="entry name" value="UbiA_prenyltransferase"/>
</dbReference>
<dbReference type="CDD" id="cd13963">
    <property type="entry name" value="PT_UbiA_2"/>
    <property type="match status" value="1"/>
</dbReference>
<feature type="transmembrane region" description="Helical" evidence="5">
    <location>
        <begin position="204"/>
        <end position="221"/>
    </location>
</feature>
<dbReference type="AlphaFoldDB" id="A0A1S8TPS2"/>
<comment type="caution">
    <text evidence="6">The sequence shown here is derived from an EMBL/GenBank/DDBJ whole genome shotgun (WGS) entry which is preliminary data.</text>
</comment>
<evidence type="ECO:0000256" key="5">
    <source>
        <dbReference type="SAM" id="Phobius"/>
    </source>
</evidence>